<dbReference type="Pfam" id="PF11848">
    <property type="entry name" value="DUF3368"/>
    <property type="match status" value="1"/>
</dbReference>
<dbReference type="Proteomes" id="UP000242699">
    <property type="component" value="Unassembled WGS sequence"/>
</dbReference>
<reference evidence="1 2" key="1">
    <citation type="journal article" date="2014" name="BMC Genomics">
        <title>Comparison of environmental and isolate Sulfobacillus genomes reveals diverse carbon, sulfur, nitrogen, and hydrogen metabolisms.</title>
        <authorList>
            <person name="Justice N.B."/>
            <person name="Norman A."/>
            <person name="Brown C.T."/>
            <person name="Singh A."/>
            <person name="Thomas B.C."/>
            <person name="Banfield J.F."/>
        </authorList>
    </citation>
    <scope>NUCLEOTIDE SEQUENCE [LARGE SCALE GENOMIC DNA]</scope>
    <source>
        <strain evidence="1">AMDSBA1</strain>
    </source>
</reference>
<dbReference type="EMBL" id="PXYT01000150">
    <property type="protein sequence ID" value="PSR20939.1"/>
    <property type="molecule type" value="Genomic_DNA"/>
</dbReference>
<name>A0A2T2WFD4_9FIRM</name>
<gene>
    <name evidence="1" type="ORF">C7B43_21600</name>
</gene>
<comment type="caution">
    <text evidence="1">The sequence shown here is derived from an EMBL/GenBank/DDBJ whole genome shotgun (WGS) entry which is preliminary data.</text>
</comment>
<sequence>MTTPAAVSWASWGPLYRDQAEFLNAFLQRTVQPSNPNQSHVTLFHPGERAVLDLARELQADALIDEQKAHDHAITQGLDAVSVPEYLVILLREGILTVTQAVTVFQQLMMLGRSPQPFIDWARYQLQAQGGQV</sequence>
<protein>
    <submittedName>
        <fullName evidence="1">Uncharacterized protein</fullName>
    </submittedName>
</protein>
<dbReference type="InterPro" id="IPR021799">
    <property type="entry name" value="PIN-like_prokaryotic"/>
</dbReference>
<evidence type="ECO:0000313" key="2">
    <source>
        <dbReference type="Proteomes" id="UP000242699"/>
    </source>
</evidence>
<organism evidence="1 2">
    <name type="scientific">Sulfobacillus benefaciens</name>
    <dbReference type="NCBI Taxonomy" id="453960"/>
    <lineage>
        <taxon>Bacteria</taxon>
        <taxon>Bacillati</taxon>
        <taxon>Bacillota</taxon>
        <taxon>Clostridia</taxon>
        <taxon>Eubacteriales</taxon>
        <taxon>Clostridiales Family XVII. Incertae Sedis</taxon>
        <taxon>Sulfobacillus</taxon>
    </lineage>
</organism>
<evidence type="ECO:0000313" key="1">
    <source>
        <dbReference type="EMBL" id="PSR20939.1"/>
    </source>
</evidence>
<dbReference type="AlphaFoldDB" id="A0A2T2WFD4"/>
<proteinExistence type="predicted"/>
<accession>A0A2T2WFD4</accession>